<dbReference type="Proteomes" id="UP001501920">
    <property type="component" value="Chromosome 22"/>
</dbReference>
<dbReference type="GeneTree" id="ENSGT01020000230338"/>
<dbReference type="Ensembl" id="ENSPNAT00000077012.1">
    <property type="protein sequence ID" value="ENSPNAP00000078015.1"/>
    <property type="gene ID" value="ENSPNAG00000009436.2"/>
</dbReference>
<dbReference type="GO" id="GO:0030246">
    <property type="term" value="F:carbohydrate binding"/>
    <property type="evidence" value="ECO:0007669"/>
    <property type="project" value="UniProtKB-KW"/>
</dbReference>
<dbReference type="InterPro" id="IPR016187">
    <property type="entry name" value="CTDL_fold"/>
</dbReference>
<evidence type="ECO:0000259" key="2">
    <source>
        <dbReference type="PROSITE" id="PS50041"/>
    </source>
</evidence>
<dbReference type="InterPro" id="IPR033989">
    <property type="entry name" value="CD209-like_CTLD"/>
</dbReference>
<reference evidence="3" key="2">
    <citation type="submission" date="2025-08" db="UniProtKB">
        <authorList>
            <consortium name="Ensembl"/>
        </authorList>
    </citation>
    <scope>IDENTIFICATION</scope>
</reference>
<keyword evidence="1" id="KW-0430">Lectin</keyword>
<reference evidence="3 4" key="1">
    <citation type="submission" date="2020-10" db="EMBL/GenBank/DDBJ databases">
        <title>Pygocentrus nattereri (red-bellied piranha) genome, fPygNat1, primary haplotype.</title>
        <authorList>
            <person name="Myers G."/>
            <person name="Meyer A."/>
            <person name="Karagic N."/>
            <person name="Pippel M."/>
            <person name="Winkler S."/>
            <person name="Tracey A."/>
            <person name="Wood J."/>
            <person name="Formenti G."/>
            <person name="Howe K."/>
            <person name="Fedrigo O."/>
            <person name="Jarvis E.D."/>
        </authorList>
    </citation>
    <scope>NUCLEOTIDE SEQUENCE [LARGE SCALE GENOMIC DNA]</scope>
</reference>
<dbReference type="SMART" id="SM00034">
    <property type="entry name" value="CLECT"/>
    <property type="match status" value="1"/>
</dbReference>
<name>A0AAR2LN84_PYGNA</name>
<reference evidence="3" key="3">
    <citation type="submission" date="2025-09" db="UniProtKB">
        <authorList>
            <consortium name="Ensembl"/>
        </authorList>
    </citation>
    <scope>IDENTIFICATION</scope>
</reference>
<evidence type="ECO:0000313" key="3">
    <source>
        <dbReference type="Ensembl" id="ENSPNAP00000078015.1"/>
    </source>
</evidence>
<dbReference type="InterPro" id="IPR001304">
    <property type="entry name" value="C-type_lectin-like"/>
</dbReference>
<protein>
    <recommendedName>
        <fullName evidence="2">C-type lectin domain-containing protein</fullName>
    </recommendedName>
</protein>
<dbReference type="Gene3D" id="3.10.100.10">
    <property type="entry name" value="Mannose-Binding Protein A, subunit A"/>
    <property type="match status" value="1"/>
</dbReference>
<sequence>MTLDLPIINLACLHTCVRLNLAPRYIIKDLVGESGFASLCLTLLTETYNQQGWVYFGNKVYFFSTEKKSWSEGRQFCTERGADLLIINSREEQEFITKAFGSSEAWIGLTDTEKEGVWKWVDNSGLTTAFWWTGEPNDYDRNEDCAITGYKGAVSERVSTWADYPCDHPVVGLCEKSLTEF</sequence>
<evidence type="ECO:0000256" key="1">
    <source>
        <dbReference type="ARBA" id="ARBA00022734"/>
    </source>
</evidence>
<proteinExistence type="predicted"/>
<dbReference type="InterPro" id="IPR050111">
    <property type="entry name" value="C-type_lectin/snaclec_domain"/>
</dbReference>
<dbReference type="PROSITE" id="PS50041">
    <property type="entry name" value="C_TYPE_LECTIN_2"/>
    <property type="match status" value="1"/>
</dbReference>
<dbReference type="PANTHER" id="PTHR22803">
    <property type="entry name" value="MANNOSE, PHOSPHOLIPASE, LECTIN RECEPTOR RELATED"/>
    <property type="match status" value="1"/>
</dbReference>
<organism evidence="3 4">
    <name type="scientific">Pygocentrus nattereri</name>
    <name type="common">Red-bellied piranha</name>
    <dbReference type="NCBI Taxonomy" id="42514"/>
    <lineage>
        <taxon>Eukaryota</taxon>
        <taxon>Metazoa</taxon>
        <taxon>Chordata</taxon>
        <taxon>Craniata</taxon>
        <taxon>Vertebrata</taxon>
        <taxon>Euteleostomi</taxon>
        <taxon>Actinopterygii</taxon>
        <taxon>Neopterygii</taxon>
        <taxon>Teleostei</taxon>
        <taxon>Ostariophysi</taxon>
        <taxon>Characiformes</taxon>
        <taxon>Characoidei</taxon>
        <taxon>Pygocentrus</taxon>
    </lineage>
</organism>
<feature type="domain" description="C-type lectin" evidence="2">
    <location>
        <begin position="56"/>
        <end position="175"/>
    </location>
</feature>
<keyword evidence="4" id="KW-1185">Reference proteome</keyword>
<accession>A0AAR2LN84</accession>
<dbReference type="AlphaFoldDB" id="A0AAR2LN84"/>
<evidence type="ECO:0000313" key="4">
    <source>
        <dbReference type="Proteomes" id="UP001501920"/>
    </source>
</evidence>
<dbReference type="Pfam" id="PF00059">
    <property type="entry name" value="Lectin_C"/>
    <property type="match status" value="1"/>
</dbReference>
<dbReference type="InterPro" id="IPR016186">
    <property type="entry name" value="C-type_lectin-like/link_sf"/>
</dbReference>
<dbReference type="SUPFAM" id="SSF56436">
    <property type="entry name" value="C-type lectin-like"/>
    <property type="match status" value="1"/>
</dbReference>
<dbReference type="CDD" id="cd03590">
    <property type="entry name" value="CLECT_DC-SIGN_like"/>
    <property type="match status" value="1"/>
</dbReference>